<gene>
    <name evidence="1" type="ORF">ACEC001_0260</name>
</gene>
<protein>
    <submittedName>
        <fullName evidence="1">Putative DNA-directed RNA polymerase, beta subunit 2</fullName>
    </submittedName>
</protein>
<dbReference type="GO" id="GO:0000428">
    <property type="term" value="C:DNA-directed RNA polymerase complex"/>
    <property type="evidence" value="ECO:0007669"/>
    <property type="project" value="UniProtKB-KW"/>
</dbReference>
<sequence length="79" mass="9059">MDKQDFDGDQFQVRLPVDETEMKLALQFRPDNGFMSSTDVDRVEHGMVLHNELISMQNQFLIEADEDDEEGIPLEAVMG</sequence>
<name>A0A7D4V1T3_9CAUD</name>
<evidence type="ECO:0000313" key="2">
    <source>
        <dbReference type="Proteomes" id="UP000515779"/>
    </source>
</evidence>
<accession>A0A7D4V1T3</accession>
<proteinExistence type="predicted"/>
<evidence type="ECO:0000313" key="1">
    <source>
        <dbReference type="EMBL" id="QKN85864.1"/>
    </source>
</evidence>
<reference evidence="1 2" key="1">
    <citation type="submission" date="2019-09" db="EMBL/GenBank/DDBJ databases">
        <authorList>
            <person name="Lin J."/>
            <person name="Cucic S."/>
            <person name="Klem A."/>
            <person name="Kropinski A."/>
            <person name="Anany H."/>
        </authorList>
    </citation>
    <scope>NUCLEOTIDE SEQUENCE [LARGE SCALE GENOMIC DNA]</scope>
</reference>
<dbReference type="Proteomes" id="UP000515779">
    <property type="component" value="Segment"/>
</dbReference>
<keyword evidence="1" id="KW-0804">Transcription</keyword>
<keyword evidence="1" id="KW-0240">DNA-directed RNA polymerase</keyword>
<dbReference type="EMBL" id="MN445185">
    <property type="protein sequence ID" value="QKN85864.1"/>
    <property type="molecule type" value="Genomic_DNA"/>
</dbReference>
<organism evidence="1 2">
    <name type="scientific">Escherichia phage vB_EcoM_EC001</name>
    <dbReference type="NCBI Taxonomy" id="2739754"/>
    <lineage>
        <taxon>Viruses</taxon>
        <taxon>Duplodnaviria</taxon>
        <taxon>Heunggongvirae</taxon>
        <taxon>Uroviricota</taxon>
        <taxon>Caudoviricetes</taxon>
        <taxon>Chimalliviridae</taxon>
        <taxon>Seoulvirus</taxon>
        <taxon>Seoulvirus SPN3US</taxon>
    </lineage>
</organism>